<keyword evidence="4" id="KW-0949">S-adenosyl-L-methionine</keyword>
<dbReference type="GO" id="GO:0009307">
    <property type="term" value="P:DNA restriction-modification system"/>
    <property type="evidence" value="ECO:0007669"/>
    <property type="project" value="InterPro"/>
</dbReference>
<dbReference type="Pfam" id="PF02086">
    <property type="entry name" value="MethyltransfD12"/>
    <property type="match status" value="1"/>
</dbReference>
<dbReference type="InterPro" id="IPR002052">
    <property type="entry name" value="DNA_methylase_N6_adenine_CS"/>
</dbReference>
<dbReference type="InterPro" id="IPR029063">
    <property type="entry name" value="SAM-dependent_MTases_sf"/>
</dbReference>
<accession>A0A518CUZ7</accession>
<name>A0A518CUZ7_9BACT</name>
<dbReference type="AlphaFoldDB" id="A0A518CUZ7"/>
<dbReference type="PROSITE" id="PS00092">
    <property type="entry name" value="N6_MTASE"/>
    <property type="match status" value="1"/>
</dbReference>
<evidence type="ECO:0000256" key="4">
    <source>
        <dbReference type="ARBA" id="ARBA00022691"/>
    </source>
</evidence>
<keyword evidence="2 6" id="KW-0489">Methyltransferase</keyword>
<dbReference type="GO" id="GO:0032259">
    <property type="term" value="P:methylation"/>
    <property type="evidence" value="ECO:0007669"/>
    <property type="project" value="UniProtKB-KW"/>
</dbReference>
<proteinExistence type="predicted"/>
<sequence length="381" mass="42573">MAPRRARCDKWGVIKYLGSKRALLPAIVRLVDALPGVRTSVDLFSGTSRIGHALKRRGQRVLANDEAAYAEVLARCYVQADHETWHDRAERLIDELNSLEGEVGYVTTTFCEQGRYFQPANGRRIDRVRRAIAEWCLEPELEAVLLTALLEAADRVDSTTGVQMAYLKRWSPRSHKPLVLRVPELLPRAAAGAGRATRADACACVDELEGDLVYVDPPYNQHKYVNNYHVWETIVLNDDPPTYGVAHKRTDCRERRSAFNLRRECEDALRTVLAGARAPYVVLSFSDEGFVDLARLRTLLGSLGRFEECSIARPRYIGARIGIHDGEGRRVGRTSHVANREYLFLLAKGDVAWPNVPWESVANAPTGGTKEAAAQMALPAR</sequence>
<comment type="catalytic activity">
    <reaction evidence="5">
        <text>a 2'-deoxyadenosine in DNA + S-adenosyl-L-methionine = an N(6)-methyl-2'-deoxyadenosine in DNA + S-adenosyl-L-homocysteine + H(+)</text>
        <dbReference type="Rhea" id="RHEA:15197"/>
        <dbReference type="Rhea" id="RHEA-COMP:12418"/>
        <dbReference type="Rhea" id="RHEA-COMP:12419"/>
        <dbReference type="ChEBI" id="CHEBI:15378"/>
        <dbReference type="ChEBI" id="CHEBI:57856"/>
        <dbReference type="ChEBI" id="CHEBI:59789"/>
        <dbReference type="ChEBI" id="CHEBI:90615"/>
        <dbReference type="ChEBI" id="CHEBI:90616"/>
        <dbReference type="EC" id="2.1.1.72"/>
    </reaction>
</comment>
<dbReference type="EC" id="2.1.1.72" evidence="1"/>
<keyword evidence="7" id="KW-1185">Reference proteome</keyword>
<dbReference type="SUPFAM" id="SSF53335">
    <property type="entry name" value="S-adenosyl-L-methionine-dependent methyltransferases"/>
    <property type="match status" value="1"/>
</dbReference>
<evidence type="ECO:0000313" key="6">
    <source>
        <dbReference type="EMBL" id="QDU83053.1"/>
    </source>
</evidence>
<evidence type="ECO:0000256" key="2">
    <source>
        <dbReference type="ARBA" id="ARBA00022603"/>
    </source>
</evidence>
<dbReference type="GO" id="GO:0003676">
    <property type="term" value="F:nucleic acid binding"/>
    <property type="evidence" value="ECO:0007669"/>
    <property type="project" value="InterPro"/>
</dbReference>
<dbReference type="REBASE" id="355823">
    <property type="entry name" value="M.PbaPla163ORF1490P"/>
</dbReference>
<dbReference type="InterPro" id="IPR012327">
    <property type="entry name" value="MeTrfase_D12"/>
</dbReference>
<dbReference type="EMBL" id="CP036290">
    <property type="protein sequence ID" value="QDU83053.1"/>
    <property type="molecule type" value="Genomic_DNA"/>
</dbReference>
<keyword evidence="3 6" id="KW-0808">Transferase</keyword>
<gene>
    <name evidence="6" type="primary">fokIM</name>
    <name evidence="6" type="ORF">Pla163_01490</name>
</gene>
<dbReference type="GO" id="GO:0009007">
    <property type="term" value="F:site-specific DNA-methyltransferase (adenine-specific) activity"/>
    <property type="evidence" value="ECO:0007669"/>
    <property type="project" value="UniProtKB-EC"/>
</dbReference>
<dbReference type="Proteomes" id="UP000319342">
    <property type="component" value="Chromosome"/>
</dbReference>
<evidence type="ECO:0000256" key="3">
    <source>
        <dbReference type="ARBA" id="ARBA00022679"/>
    </source>
</evidence>
<reference evidence="6 7" key="1">
    <citation type="submission" date="2019-02" db="EMBL/GenBank/DDBJ databases">
        <title>Deep-cultivation of Planctomycetes and their phenomic and genomic characterization uncovers novel biology.</title>
        <authorList>
            <person name="Wiegand S."/>
            <person name="Jogler M."/>
            <person name="Boedeker C."/>
            <person name="Pinto D."/>
            <person name="Vollmers J."/>
            <person name="Rivas-Marin E."/>
            <person name="Kohn T."/>
            <person name="Peeters S.H."/>
            <person name="Heuer A."/>
            <person name="Rast P."/>
            <person name="Oberbeckmann S."/>
            <person name="Bunk B."/>
            <person name="Jeske O."/>
            <person name="Meyerdierks A."/>
            <person name="Storesund J.E."/>
            <person name="Kallscheuer N."/>
            <person name="Luecker S."/>
            <person name="Lage O.M."/>
            <person name="Pohl T."/>
            <person name="Merkel B.J."/>
            <person name="Hornburger P."/>
            <person name="Mueller R.-W."/>
            <person name="Bruemmer F."/>
            <person name="Labrenz M."/>
            <person name="Spormann A.M."/>
            <person name="Op den Camp H."/>
            <person name="Overmann J."/>
            <person name="Amann R."/>
            <person name="Jetten M.S.M."/>
            <person name="Mascher T."/>
            <person name="Medema M.H."/>
            <person name="Devos D.P."/>
            <person name="Kaster A.-K."/>
            <person name="Ovreas L."/>
            <person name="Rohde M."/>
            <person name="Galperin M.Y."/>
            <person name="Jogler C."/>
        </authorList>
    </citation>
    <scope>NUCLEOTIDE SEQUENCE [LARGE SCALE GENOMIC DNA]</scope>
    <source>
        <strain evidence="6 7">Pla163</strain>
    </source>
</reference>
<evidence type="ECO:0000256" key="5">
    <source>
        <dbReference type="ARBA" id="ARBA00047942"/>
    </source>
</evidence>
<organism evidence="6 7">
    <name type="scientific">Rohdeia mirabilis</name>
    <dbReference type="NCBI Taxonomy" id="2528008"/>
    <lineage>
        <taxon>Bacteria</taxon>
        <taxon>Pseudomonadati</taxon>
        <taxon>Planctomycetota</taxon>
        <taxon>Planctomycetia</taxon>
        <taxon>Planctomycetia incertae sedis</taxon>
        <taxon>Rohdeia</taxon>
    </lineage>
</organism>
<protein>
    <recommendedName>
        <fullName evidence="1">site-specific DNA-methyltransferase (adenine-specific)</fullName>
        <ecNumber evidence="1">2.1.1.72</ecNumber>
    </recommendedName>
</protein>
<dbReference type="PRINTS" id="PR00505">
    <property type="entry name" value="D12N6MTFRASE"/>
</dbReference>
<evidence type="ECO:0000313" key="7">
    <source>
        <dbReference type="Proteomes" id="UP000319342"/>
    </source>
</evidence>
<evidence type="ECO:0000256" key="1">
    <source>
        <dbReference type="ARBA" id="ARBA00011900"/>
    </source>
</evidence>